<reference evidence="5 6" key="1">
    <citation type="journal article" date="2016" name="Nat. Commun.">
        <title>Thousands of microbial genomes shed light on interconnected biogeochemical processes in an aquifer system.</title>
        <authorList>
            <person name="Anantharaman K."/>
            <person name="Brown C.T."/>
            <person name="Hug L.A."/>
            <person name="Sharon I."/>
            <person name="Castelle C.J."/>
            <person name="Probst A.J."/>
            <person name="Thomas B.C."/>
            <person name="Singh A."/>
            <person name="Wilkins M.J."/>
            <person name="Karaoz U."/>
            <person name="Brodie E.L."/>
            <person name="Williams K.H."/>
            <person name="Hubbard S.S."/>
            <person name="Banfield J.F."/>
        </authorList>
    </citation>
    <scope>NUCLEOTIDE SEQUENCE [LARGE SCALE GENOMIC DNA]</scope>
</reference>
<dbReference type="AlphaFoldDB" id="A0A1G2HZD2"/>
<proteinExistence type="predicted"/>
<evidence type="ECO:0000256" key="2">
    <source>
        <dbReference type="ARBA" id="ARBA00022801"/>
    </source>
</evidence>
<name>A0A1G2HZD2_9BACT</name>
<dbReference type="InterPro" id="IPR000086">
    <property type="entry name" value="NUDIX_hydrolase_dom"/>
</dbReference>
<evidence type="ECO:0000313" key="5">
    <source>
        <dbReference type="EMBL" id="OGZ67916.1"/>
    </source>
</evidence>
<organism evidence="5 6">
    <name type="scientific">Candidatus Staskawiczbacteria bacterium RIFCSPHIGHO2_02_FULL_34_9</name>
    <dbReference type="NCBI Taxonomy" id="1802206"/>
    <lineage>
        <taxon>Bacteria</taxon>
        <taxon>Candidatus Staskawicziibacteriota</taxon>
    </lineage>
</organism>
<dbReference type="Proteomes" id="UP000176421">
    <property type="component" value="Unassembled WGS sequence"/>
</dbReference>
<dbReference type="STRING" id="1802206.A3D35_03130"/>
<dbReference type="InterPro" id="IPR015797">
    <property type="entry name" value="NUDIX_hydrolase-like_dom_sf"/>
</dbReference>
<evidence type="ECO:0000256" key="1">
    <source>
        <dbReference type="ARBA" id="ARBA00001946"/>
    </source>
</evidence>
<sequence length="144" mass="16339">MKDHATDKTHLILVNGVVFRGNKVLVSQRSWEELHEPGKWTIPGGKVEKTKGGIFKIIEKTLKDEVKEETGVDIKGKVELVTNNTFIRSTGQHVVALIFKCWYESGKAIPLEDTINCKWVTIGEVKKMKFAPNVKKYIIEAFNK</sequence>
<dbReference type="Gene3D" id="3.90.79.10">
    <property type="entry name" value="Nucleoside Triphosphate Pyrophosphohydrolase"/>
    <property type="match status" value="1"/>
</dbReference>
<comment type="cofactor">
    <cofactor evidence="1">
        <name>Mg(2+)</name>
        <dbReference type="ChEBI" id="CHEBI:18420"/>
    </cofactor>
</comment>
<dbReference type="SUPFAM" id="SSF55811">
    <property type="entry name" value="Nudix"/>
    <property type="match status" value="1"/>
</dbReference>
<gene>
    <name evidence="5" type="ORF">A3D35_03130</name>
</gene>
<evidence type="ECO:0000313" key="6">
    <source>
        <dbReference type="Proteomes" id="UP000176421"/>
    </source>
</evidence>
<dbReference type="PANTHER" id="PTHR43046">
    <property type="entry name" value="GDP-MANNOSE MANNOSYL HYDROLASE"/>
    <property type="match status" value="1"/>
</dbReference>
<dbReference type="GO" id="GO:0016787">
    <property type="term" value="F:hydrolase activity"/>
    <property type="evidence" value="ECO:0007669"/>
    <property type="project" value="UniProtKB-KW"/>
</dbReference>
<feature type="domain" description="Nudix hydrolase" evidence="4">
    <location>
        <begin position="9"/>
        <end position="143"/>
    </location>
</feature>
<dbReference type="PANTHER" id="PTHR43046:SF12">
    <property type="entry name" value="GDP-MANNOSE MANNOSYL HYDROLASE"/>
    <property type="match status" value="1"/>
</dbReference>
<dbReference type="EMBL" id="MHOS01000026">
    <property type="protein sequence ID" value="OGZ67916.1"/>
    <property type="molecule type" value="Genomic_DNA"/>
</dbReference>
<evidence type="ECO:0000256" key="3">
    <source>
        <dbReference type="ARBA" id="ARBA00022842"/>
    </source>
</evidence>
<dbReference type="PROSITE" id="PS51462">
    <property type="entry name" value="NUDIX"/>
    <property type="match status" value="1"/>
</dbReference>
<accession>A0A1G2HZD2</accession>
<protein>
    <recommendedName>
        <fullName evidence="4">Nudix hydrolase domain-containing protein</fullName>
    </recommendedName>
</protein>
<dbReference type="Pfam" id="PF00293">
    <property type="entry name" value="NUDIX"/>
    <property type="match status" value="1"/>
</dbReference>
<keyword evidence="2" id="KW-0378">Hydrolase</keyword>
<keyword evidence="3" id="KW-0460">Magnesium</keyword>
<comment type="caution">
    <text evidence="5">The sequence shown here is derived from an EMBL/GenBank/DDBJ whole genome shotgun (WGS) entry which is preliminary data.</text>
</comment>
<evidence type="ECO:0000259" key="4">
    <source>
        <dbReference type="PROSITE" id="PS51462"/>
    </source>
</evidence>